<dbReference type="GO" id="GO:0004488">
    <property type="term" value="F:methylenetetrahydrofolate dehydrogenase (NADP+) activity"/>
    <property type="evidence" value="ECO:0007669"/>
    <property type="project" value="InterPro"/>
</dbReference>
<evidence type="ECO:0000313" key="12">
    <source>
        <dbReference type="Proteomes" id="UP000033918"/>
    </source>
</evidence>
<feature type="domain" description="Tetrahydrofolate dehydrogenase/cyclohydrolase NAD(P)-binding" evidence="10">
    <location>
        <begin position="135"/>
        <end position="272"/>
    </location>
</feature>
<dbReference type="GO" id="GO:0035999">
    <property type="term" value="P:tetrahydrofolate interconversion"/>
    <property type="evidence" value="ECO:0007669"/>
    <property type="project" value="TreeGrafter"/>
</dbReference>
<evidence type="ECO:0000259" key="10">
    <source>
        <dbReference type="Pfam" id="PF02882"/>
    </source>
</evidence>
<dbReference type="PRINTS" id="PR00085">
    <property type="entry name" value="THFDHDRGNASE"/>
</dbReference>
<dbReference type="Gene3D" id="3.40.50.10860">
    <property type="entry name" value="Leucine Dehydrogenase, chain A, domain 1"/>
    <property type="match status" value="1"/>
</dbReference>
<keyword evidence="7" id="KW-0486">Methionine biosynthesis</keyword>
<dbReference type="Pfam" id="PF02882">
    <property type="entry name" value="THF_DHG_CYH_C"/>
    <property type="match status" value="1"/>
</dbReference>
<keyword evidence="7" id="KW-0028">Amino-acid biosynthesis</keyword>
<evidence type="ECO:0000256" key="8">
    <source>
        <dbReference type="ARBA" id="ARBA00023268"/>
    </source>
</evidence>
<dbReference type="PATRIC" id="fig|1619006.3.peg.95"/>
<evidence type="ECO:0000256" key="5">
    <source>
        <dbReference type="ARBA" id="ARBA00022857"/>
    </source>
</evidence>
<dbReference type="InterPro" id="IPR020630">
    <property type="entry name" value="THF_DH/CycHdrlase_cat_dom"/>
</dbReference>
<dbReference type="SUPFAM" id="SSF53223">
    <property type="entry name" value="Aminoacid dehydrogenase-like, N-terminal domain"/>
    <property type="match status" value="1"/>
</dbReference>
<evidence type="ECO:0000256" key="1">
    <source>
        <dbReference type="ARBA" id="ARBA00004777"/>
    </source>
</evidence>
<comment type="pathway">
    <text evidence="1">One-carbon metabolism; tetrahydrofolate interconversion.</text>
</comment>
<keyword evidence="6" id="KW-0560">Oxidoreductase</keyword>
<evidence type="ECO:0000256" key="4">
    <source>
        <dbReference type="ARBA" id="ARBA00022801"/>
    </source>
</evidence>
<sequence length="278" mass="30722">MKIIDGKKIAQNIIDELKTRPKPEKILAAVLAGDNQQSESFLKQKENVAKELGIDFRIYKSSSDLKNDELRKEVLKIALLKKVGGVIVQLPLPEHINKHYILNVIPREKDIDVLGERALGAFYVGRNPVLPPAIETVEEILSEVKCRLSDVKVAVVGAGFLIGKPVAVWLMNQVKELKIFKKNSDLSDLKNYDLIISGVGQAGLIKPEILKQDAGIIDFGYSFDENNKISGDLDSGQLSNIGDQLSFYTPTPGGAGPILVAKVFENFYNLNKDEKIAR</sequence>
<keyword evidence="4" id="KW-0378">Hydrolase</keyword>
<dbReference type="PANTHER" id="PTHR48099">
    <property type="entry name" value="C-1-TETRAHYDROFOLATE SYNTHASE, CYTOPLASMIC-RELATED"/>
    <property type="match status" value="1"/>
</dbReference>
<dbReference type="GO" id="GO:0006164">
    <property type="term" value="P:purine nucleotide biosynthetic process"/>
    <property type="evidence" value="ECO:0007669"/>
    <property type="project" value="UniProtKB-KW"/>
</dbReference>
<proteinExistence type="predicted"/>
<dbReference type="GO" id="GO:0009086">
    <property type="term" value="P:methionine biosynthetic process"/>
    <property type="evidence" value="ECO:0007669"/>
    <property type="project" value="UniProtKB-KW"/>
</dbReference>
<comment type="caution">
    <text evidence="11">The sequence shown here is derived from an EMBL/GenBank/DDBJ whole genome shotgun (WGS) entry which is preliminary data.</text>
</comment>
<accession>A0A0G0UK93</accession>
<reference evidence="11 12" key="1">
    <citation type="journal article" date="2015" name="Nature">
        <title>rRNA introns, odd ribosomes, and small enigmatic genomes across a large radiation of phyla.</title>
        <authorList>
            <person name="Brown C.T."/>
            <person name="Hug L.A."/>
            <person name="Thomas B.C."/>
            <person name="Sharon I."/>
            <person name="Castelle C.J."/>
            <person name="Singh A."/>
            <person name="Wilkins M.J."/>
            <person name="Williams K.H."/>
            <person name="Banfield J.F."/>
        </authorList>
    </citation>
    <scope>NUCLEOTIDE SEQUENCE [LARGE SCALE GENOMIC DNA]</scope>
</reference>
<dbReference type="Proteomes" id="UP000033918">
    <property type="component" value="Unassembled WGS sequence"/>
</dbReference>
<dbReference type="InterPro" id="IPR036291">
    <property type="entry name" value="NAD(P)-bd_dom_sf"/>
</dbReference>
<dbReference type="SUPFAM" id="SSF51735">
    <property type="entry name" value="NAD(P)-binding Rossmann-fold domains"/>
    <property type="match status" value="1"/>
</dbReference>
<evidence type="ECO:0000256" key="6">
    <source>
        <dbReference type="ARBA" id="ARBA00023002"/>
    </source>
</evidence>
<name>A0A0G0UK93_9BACT</name>
<dbReference type="AlphaFoldDB" id="A0A0G0UK93"/>
<dbReference type="InterPro" id="IPR046346">
    <property type="entry name" value="Aminoacid_DH-like_N_sf"/>
</dbReference>
<evidence type="ECO:0000259" key="9">
    <source>
        <dbReference type="Pfam" id="PF00763"/>
    </source>
</evidence>
<protein>
    <submittedName>
        <fullName evidence="11">Bifunctional protein FolD</fullName>
    </submittedName>
</protein>
<dbReference type="GO" id="GO:0005829">
    <property type="term" value="C:cytosol"/>
    <property type="evidence" value="ECO:0007669"/>
    <property type="project" value="TreeGrafter"/>
</dbReference>
<gene>
    <name evidence="11" type="ORF">UU38_C0001G0091</name>
</gene>
<keyword evidence="5" id="KW-0521">NADP</keyword>
<dbReference type="Gene3D" id="3.40.50.720">
    <property type="entry name" value="NAD(P)-binding Rossmann-like Domain"/>
    <property type="match status" value="1"/>
</dbReference>
<dbReference type="InterPro" id="IPR000672">
    <property type="entry name" value="THF_DH/CycHdrlase"/>
</dbReference>
<dbReference type="EMBL" id="LCAK01000001">
    <property type="protein sequence ID" value="KKR89189.1"/>
    <property type="molecule type" value="Genomic_DNA"/>
</dbReference>
<organism evidence="11 12">
    <name type="scientific">Candidatus Wolfebacteria bacterium GW2011_GWB1_41_12</name>
    <dbReference type="NCBI Taxonomy" id="1619006"/>
    <lineage>
        <taxon>Bacteria</taxon>
        <taxon>Candidatus Wolfeibacteriota</taxon>
    </lineage>
</organism>
<dbReference type="PANTHER" id="PTHR48099:SF5">
    <property type="entry name" value="C-1-TETRAHYDROFOLATE SYNTHASE, CYTOPLASMIC"/>
    <property type="match status" value="1"/>
</dbReference>
<feature type="domain" description="Tetrahydrofolate dehydrogenase/cyclohydrolase catalytic" evidence="9">
    <location>
        <begin position="4"/>
        <end position="112"/>
    </location>
</feature>
<evidence type="ECO:0000256" key="2">
    <source>
        <dbReference type="ARBA" id="ARBA00022563"/>
    </source>
</evidence>
<evidence type="ECO:0000256" key="3">
    <source>
        <dbReference type="ARBA" id="ARBA00022755"/>
    </source>
</evidence>
<dbReference type="Pfam" id="PF00763">
    <property type="entry name" value="THF_DHG_CYH"/>
    <property type="match status" value="1"/>
</dbReference>
<evidence type="ECO:0000313" key="11">
    <source>
        <dbReference type="EMBL" id="KKR89189.1"/>
    </source>
</evidence>
<keyword evidence="8" id="KW-0511">Multifunctional enzyme</keyword>
<evidence type="ECO:0000256" key="7">
    <source>
        <dbReference type="ARBA" id="ARBA00023167"/>
    </source>
</evidence>
<dbReference type="InterPro" id="IPR020631">
    <property type="entry name" value="THF_DH/CycHdrlase_NAD-bd_dom"/>
</dbReference>
<dbReference type="GO" id="GO:0004477">
    <property type="term" value="F:methenyltetrahydrofolate cyclohydrolase activity"/>
    <property type="evidence" value="ECO:0007669"/>
    <property type="project" value="TreeGrafter"/>
</dbReference>
<keyword evidence="3" id="KW-0658">Purine biosynthesis</keyword>
<keyword evidence="2" id="KW-0554">One-carbon metabolism</keyword>